<evidence type="ECO:0000256" key="1">
    <source>
        <dbReference type="ARBA" id="ARBA00009258"/>
    </source>
</evidence>
<evidence type="ECO:0000256" key="5">
    <source>
        <dbReference type="ARBA" id="ARBA00022691"/>
    </source>
</evidence>
<keyword evidence="4" id="KW-0808">Transferase</keyword>
<gene>
    <name evidence="10" type="ORF">HYPSUDRAFT_72041</name>
</gene>
<reference evidence="11" key="1">
    <citation type="submission" date="2014-04" db="EMBL/GenBank/DDBJ databases">
        <title>Evolutionary Origins and Diversification of the Mycorrhizal Mutualists.</title>
        <authorList>
            <consortium name="DOE Joint Genome Institute"/>
            <consortium name="Mycorrhizal Genomics Consortium"/>
            <person name="Kohler A."/>
            <person name="Kuo A."/>
            <person name="Nagy L.G."/>
            <person name="Floudas D."/>
            <person name="Copeland A."/>
            <person name="Barry K.W."/>
            <person name="Cichocki N."/>
            <person name="Veneault-Fourrey C."/>
            <person name="LaButti K."/>
            <person name="Lindquist E.A."/>
            <person name="Lipzen A."/>
            <person name="Lundell T."/>
            <person name="Morin E."/>
            <person name="Murat C."/>
            <person name="Riley R."/>
            <person name="Ohm R."/>
            <person name="Sun H."/>
            <person name="Tunlid A."/>
            <person name="Henrissat B."/>
            <person name="Grigoriev I.V."/>
            <person name="Hibbett D.S."/>
            <person name="Martin F."/>
        </authorList>
    </citation>
    <scope>NUCLEOTIDE SEQUENCE [LARGE SCALE GENOMIC DNA]</scope>
    <source>
        <strain evidence="11">FD-334 SS-4</strain>
    </source>
</reference>
<feature type="region of interest" description="Disordered" evidence="8">
    <location>
        <begin position="106"/>
        <end position="146"/>
    </location>
</feature>
<dbReference type="PIRSF" id="PIRSF005461">
    <property type="entry name" value="23S_rRNA_mtase"/>
    <property type="match status" value="1"/>
</dbReference>
<dbReference type="GO" id="GO:0008650">
    <property type="term" value="F:rRNA (uridine-2'-O-)-methyltransferase activity"/>
    <property type="evidence" value="ECO:0007669"/>
    <property type="project" value="TreeGrafter"/>
</dbReference>
<dbReference type="PANTHER" id="PTHR10920:SF18">
    <property type="entry name" value="RRNA METHYLTRANSFERASE 2, MITOCHONDRIAL"/>
    <property type="match status" value="1"/>
</dbReference>
<dbReference type="AlphaFoldDB" id="A0A0D2N8L9"/>
<organism evidence="10 11">
    <name type="scientific">Hypholoma sublateritium (strain FD-334 SS-4)</name>
    <dbReference type="NCBI Taxonomy" id="945553"/>
    <lineage>
        <taxon>Eukaryota</taxon>
        <taxon>Fungi</taxon>
        <taxon>Dikarya</taxon>
        <taxon>Basidiomycota</taxon>
        <taxon>Agaricomycotina</taxon>
        <taxon>Agaricomycetes</taxon>
        <taxon>Agaricomycetidae</taxon>
        <taxon>Agaricales</taxon>
        <taxon>Agaricineae</taxon>
        <taxon>Strophariaceae</taxon>
        <taxon>Hypholoma</taxon>
    </lineage>
</organism>
<dbReference type="EMBL" id="KN817644">
    <property type="protein sequence ID" value="KJA15449.1"/>
    <property type="molecule type" value="Genomic_DNA"/>
</dbReference>
<dbReference type="STRING" id="945553.A0A0D2N8L9"/>
<feature type="region of interest" description="Disordered" evidence="8">
    <location>
        <begin position="1"/>
        <end position="22"/>
    </location>
</feature>
<keyword evidence="5 7" id="KW-0949">S-adenosyl-L-methionine</keyword>
<dbReference type="OMA" id="WSQVAVN"/>
<dbReference type="Proteomes" id="UP000054270">
    <property type="component" value="Unassembled WGS sequence"/>
</dbReference>
<accession>A0A0D2N8L9</accession>
<evidence type="ECO:0000256" key="8">
    <source>
        <dbReference type="SAM" id="MobiDB-lite"/>
    </source>
</evidence>
<dbReference type="InterPro" id="IPR002877">
    <property type="entry name" value="RNA_MeTrfase_FtsJ_dom"/>
</dbReference>
<evidence type="ECO:0000313" key="10">
    <source>
        <dbReference type="EMBL" id="KJA15449.1"/>
    </source>
</evidence>
<evidence type="ECO:0000256" key="6">
    <source>
        <dbReference type="ARBA" id="ARBA00041184"/>
    </source>
</evidence>
<evidence type="ECO:0000313" key="11">
    <source>
        <dbReference type="Proteomes" id="UP000054270"/>
    </source>
</evidence>
<dbReference type="Gene3D" id="3.40.50.150">
    <property type="entry name" value="Vaccinia Virus protein VP39"/>
    <property type="match status" value="1"/>
</dbReference>
<evidence type="ECO:0000256" key="4">
    <source>
        <dbReference type="ARBA" id="ARBA00022679"/>
    </source>
</evidence>
<evidence type="ECO:0000259" key="9">
    <source>
        <dbReference type="Pfam" id="PF01728"/>
    </source>
</evidence>
<keyword evidence="11" id="KW-1185">Reference proteome</keyword>
<feature type="compositionally biased region" description="Basic residues" evidence="8">
    <location>
        <begin position="125"/>
        <end position="136"/>
    </location>
</feature>
<dbReference type="InterPro" id="IPR015507">
    <property type="entry name" value="rRNA-MeTfrase_E"/>
</dbReference>
<sequence>MAFRQTVSLLSQKSKSKSASWAARQVRDPFVKKRVSDPAAYRARSAFKLLEINEKWNQFLDHPDVNSVVDLGAAPGGWSQVVADVLGWGPASSDILAYPRERAVDVKAPDEAPEPAEDPDAPFIPRKKKQAPRRKPRPAELEHFDPLNIDDVEQTTNEQIGRGTIVAVDLLKISRIPGVQTIKADFMLDSTVTQIHELLVAPGNPYGKADVILSDMSANVAGNDSHDTQASLEICESVLEFAKYNLRTADSIGRRRGGVLLIKFFEHPLLQQFRQEQLKPNFNYVHYIKPEASRSVSREGYFLCQGFNPC</sequence>
<name>A0A0D2N8L9_HYPSF</name>
<dbReference type="InterPro" id="IPR029063">
    <property type="entry name" value="SAM-dependent_MTases_sf"/>
</dbReference>
<proteinExistence type="inferred from homology"/>
<evidence type="ECO:0000256" key="7">
    <source>
        <dbReference type="PIRSR" id="PIRSR005461-1"/>
    </source>
</evidence>
<dbReference type="OrthoDB" id="20105at2759"/>
<dbReference type="InterPro" id="IPR050082">
    <property type="entry name" value="RNA_methyltr_RlmE"/>
</dbReference>
<dbReference type="PANTHER" id="PTHR10920">
    <property type="entry name" value="RIBOSOMAL RNA METHYLTRANSFERASE"/>
    <property type="match status" value="1"/>
</dbReference>
<dbReference type="HAMAP" id="MF_01547">
    <property type="entry name" value="RNA_methyltr_E"/>
    <property type="match status" value="1"/>
</dbReference>
<evidence type="ECO:0000256" key="3">
    <source>
        <dbReference type="ARBA" id="ARBA00022603"/>
    </source>
</evidence>
<dbReference type="Pfam" id="PF01728">
    <property type="entry name" value="FtsJ"/>
    <property type="match status" value="2"/>
</dbReference>
<keyword evidence="3" id="KW-0489">Methyltransferase</keyword>
<dbReference type="SUPFAM" id="SSF53335">
    <property type="entry name" value="S-adenosyl-L-methionine-dependent methyltransferases"/>
    <property type="match status" value="2"/>
</dbReference>
<feature type="domain" description="Ribosomal RNA methyltransferase FtsJ" evidence="9">
    <location>
        <begin position="154"/>
        <end position="307"/>
    </location>
</feature>
<feature type="compositionally biased region" description="Acidic residues" evidence="8">
    <location>
        <begin position="111"/>
        <end position="120"/>
    </location>
</feature>
<evidence type="ECO:0000256" key="2">
    <source>
        <dbReference type="ARBA" id="ARBA00022552"/>
    </source>
</evidence>
<comment type="similarity">
    <text evidence="1">Belongs to the class I-like SAM-binding methyltransferase superfamily. RNA methyltransferase RlmE family.</text>
</comment>
<feature type="compositionally biased region" description="Low complexity" evidence="8">
    <location>
        <begin position="8"/>
        <end position="22"/>
    </location>
</feature>
<dbReference type="GO" id="GO:0005739">
    <property type="term" value="C:mitochondrion"/>
    <property type="evidence" value="ECO:0007669"/>
    <property type="project" value="TreeGrafter"/>
</dbReference>
<protein>
    <recommendedName>
        <fullName evidence="6">rRNA methyltransferase 2, mitochondrial</fullName>
    </recommendedName>
</protein>
<keyword evidence="2" id="KW-0698">rRNA processing</keyword>
<feature type="active site" description="Proton acceptor" evidence="7">
    <location>
        <position position="263"/>
    </location>
</feature>
<feature type="domain" description="Ribosomal RNA methyltransferase FtsJ" evidence="9">
    <location>
        <begin position="41"/>
        <end position="124"/>
    </location>
</feature>